<accession>A0A3M7M4B0</accession>
<organism evidence="1 2">
    <name type="scientific">Pyrenophora seminiperda CCB06</name>
    <dbReference type="NCBI Taxonomy" id="1302712"/>
    <lineage>
        <taxon>Eukaryota</taxon>
        <taxon>Fungi</taxon>
        <taxon>Dikarya</taxon>
        <taxon>Ascomycota</taxon>
        <taxon>Pezizomycotina</taxon>
        <taxon>Dothideomycetes</taxon>
        <taxon>Pleosporomycetidae</taxon>
        <taxon>Pleosporales</taxon>
        <taxon>Pleosporineae</taxon>
        <taxon>Pleosporaceae</taxon>
        <taxon>Pyrenophora</taxon>
    </lineage>
</organism>
<sequence length="54" mass="6462">MTKMAADPWGKGQQRLYLKKWFMRKTVIRVSPRLPRQSVSLRLQTRLFNRGELS</sequence>
<protein>
    <submittedName>
        <fullName evidence="1">Uncharacterized protein</fullName>
    </submittedName>
</protein>
<dbReference type="Proteomes" id="UP000265663">
    <property type="component" value="Unassembled WGS sequence"/>
</dbReference>
<dbReference type="AlphaFoldDB" id="A0A3M7M4B0"/>
<dbReference type="EMBL" id="KE747818">
    <property type="protein sequence ID" value="RMZ69341.1"/>
    <property type="molecule type" value="Genomic_DNA"/>
</dbReference>
<evidence type="ECO:0000313" key="1">
    <source>
        <dbReference type="EMBL" id="RMZ69341.1"/>
    </source>
</evidence>
<proteinExistence type="predicted"/>
<keyword evidence="2" id="KW-1185">Reference proteome</keyword>
<evidence type="ECO:0000313" key="2">
    <source>
        <dbReference type="Proteomes" id="UP000265663"/>
    </source>
</evidence>
<reference evidence="1 2" key="1">
    <citation type="journal article" date="2014" name="PLoS ONE">
        <title>De novo Genome Assembly of the Fungal Plant Pathogen Pyrenophora semeniperda.</title>
        <authorList>
            <person name="Soliai M.M."/>
            <person name="Meyer S.E."/>
            <person name="Udall J.A."/>
            <person name="Elzinga D.E."/>
            <person name="Hermansen R.A."/>
            <person name="Bodily P.M."/>
            <person name="Hart A.A."/>
            <person name="Coleman C.E."/>
        </authorList>
    </citation>
    <scope>NUCLEOTIDE SEQUENCE [LARGE SCALE GENOMIC DNA]</scope>
    <source>
        <strain evidence="1 2">CCB06</strain>
        <tissue evidence="1">Mycelium</tissue>
    </source>
</reference>
<name>A0A3M7M4B0_9PLEO</name>
<gene>
    <name evidence="1" type="ORF">GMOD_00006122</name>
</gene>